<accession>A0A8X6XAP0</accession>
<keyword evidence="1" id="KW-0175">Coiled coil</keyword>
<dbReference type="Proteomes" id="UP000886998">
    <property type="component" value="Unassembled WGS sequence"/>
</dbReference>
<feature type="region of interest" description="Disordered" evidence="2">
    <location>
        <begin position="1"/>
        <end position="37"/>
    </location>
</feature>
<dbReference type="AlphaFoldDB" id="A0A8X6XAP0"/>
<dbReference type="EMBL" id="BMAV01007150">
    <property type="protein sequence ID" value="GFY49734.1"/>
    <property type="molecule type" value="Genomic_DNA"/>
</dbReference>
<proteinExistence type="predicted"/>
<feature type="coiled-coil region" evidence="1">
    <location>
        <begin position="88"/>
        <end position="140"/>
    </location>
</feature>
<comment type="caution">
    <text evidence="3">The sequence shown here is derived from an EMBL/GenBank/DDBJ whole genome shotgun (WGS) entry which is preliminary data.</text>
</comment>
<sequence>MENNSKMAHVPKCVSGDDGAKCLDPPPPKEDQTAADNQFDSVEKCRKFILENFPDFKTMYEQGEQELGFLFTQVWALRQNCPSAPGKIQQALEERRKFESLYKDSEEKRKNLEKEMMKTKYNAEQKLADMKRVLERVQRERDFYREYCERLL</sequence>
<evidence type="ECO:0000313" key="4">
    <source>
        <dbReference type="Proteomes" id="UP000886998"/>
    </source>
</evidence>
<gene>
    <name evidence="3" type="ORF">TNIN_106601</name>
</gene>
<evidence type="ECO:0000313" key="3">
    <source>
        <dbReference type="EMBL" id="GFY49734.1"/>
    </source>
</evidence>
<keyword evidence="4" id="KW-1185">Reference proteome</keyword>
<name>A0A8X6XAP0_9ARAC</name>
<organism evidence="3 4">
    <name type="scientific">Trichonephila inaurata madagascariensis</name>
    <dbReference type="NCBI Taxonomy" id="2747483"/>
    <lineage>
        <taxon>Eukaryota</taxon>
        <taxon>Metazoa</taxon>
        <taxon>Ecdysozoa</taxon>
        <taxon>Arthropoda</taxon>
        <taxon>Chelicerata</taxon>
        <taxon>Arachnida</taxon>
        <taxon>Araneae</taxon>
        <taxon>Araneomorphae</taxon>
        <taxon>Entelegynae</taxon>
        <taxon>Araneoidea</taxon>
        <taxon>Nephilidae</taxon>
        <taxon>Trichonephila</taxon>
        <taxon>Trichonephila inaurata</taxon>
    </lineage>
</organism>
<evidence type="ECO:0000256" key="1">
    <source>
        <dbReference type="SAM" id="Coils"/>
    </source>
</evidence>
<reference evidence="3" key="1">
    <citation type="submission" date="2020-08" db="EMBL/GenBank/DDBJ databases">
        <title>Multicomponent nature underlies the extraordinary mechanical properties of spider dragline silk.</title>
        <authorList>
            <person name="Kono N."/>
            <person name="Nakamura H."/>
            <person name="Mori M."/>
            <person name="Yoshida Y."/>
            <person name="Ohtoshi R."/>
            <person name="Malay A.D."/>
            <person name="Moran D.A.P."/>
            <person name="Tomita M."/>
            <person name="Numata K."/>
            <person name="Arakawa K."/>
        </authorList>
    </citation>
    <scope>NUCLEOTIDE SEQUENCE</scope>
</reference>
<evidence type="ECO:0000256" key="2">
    <source>
        <dbReference type="SAM" id="MobiDB-lite"/>
    </source>
</evidence>
<protein>
    <submittedName>
        <fullName evidence="3">Uncharacterized protein</fullName>
    </submittedName>
</protein>